<dbReference type="KEGG" id="rbu:PG1C_06745"/>
<dbReference type="PATRIC" id="fig|1565605.3.peg.1418"/>
<protein>
    <submittedName>
        <fullName evidence="2">Membrane protein</fullName>
    </submittedName>
</protein>
<organism evidence="2 3">
    <name type="scientific">Rugosibacter aromaticivorans</name>
    <dbReference type="NCBI Taxonomy" id="1565605"/>
    <lineage>
        <taxon>Bacteria</taxon>
        <taxon>Pseudomonadati</taxon>
        <taxon>Pseudomonadota</taxon>
        <taxon>Betaproteobacteria</taxon>
        <taxon>Nitrosomonadales</taxon>
        <taxon>Sterolibacteriaceae</taxon>
        <taxon>Rugosibacter</taxon>
    </lineage>
</organism>
<dbReference type="PANTHER" id="PTHR30373:SF8">
    <property type="entry name" value="BLL7265 PROTEIN"/>
    <property type="match status" value="1"/>
</dbReference>
<keyword evidence="3" id="KW-1185">Reference proteome</keyword>
<dbReference type="EMBL" id="CP010554">
    <property type="protein sequence ID" value="AJP48237.1"/>
    <property type="molecule type" value="Genomic_DNA"/>
</dbReference>
<gene>
    <name evidence="2" type="ORF">PG1C_06745</name>
</gene>
<proteinExistence type="predicted"/>
<dbReference type="AlphaFoldDB" id="A0A0C5IZL6"/>
<dbReference type="Pfam" id="PF04536">
    <property type="entry name" value="TPM_phosphatase"/>
    <property type="match status" value="1"/>
</dbReference>
<dbReference type="PANTHER" id="PTHR30373">
    <property type="entry name" value="UPF0603 PROTEIN YGCG"/>
    <property type="match status" value="1"/>
</dbReference>
<accession>A0A0C5IZL6</accession>
<dbReference type="Gene3D" id="3.10.310.50">
    <property type="match status" value="1"/>
</dbReference>
<evidence type="ECO:0000313" key="3">
    <source>
        <dbReference type="Proteomes" id="UP000061603"/>
    </source>
</evidence>
<dbReference type="HOGENOM" id="CLU_086382_1_0_4"/>
<evidence type="ECO:0000313" key="2">
    <source>
        <dbReference type="EMBL" id="AJP48237.1"/>
    </source>
</evidence>
<dbReference type="InterPro" id="IPR007621">
    <property type="entry name" value="TPM_dom"/>
</dbReference>
<name>A0A0C5IZL6_9PROT</name>
<feature type="domain" description="TPM" evidence="1">
    <location>
        <begin position="19"/>
        <end position="141"/>
    </location>
</feature>
<dbReference type="RefSeq" id="WP_202636727.1">
    <property type="nucleotide sequence ID" value="NZ_CP010554.1"/>
</dbReference>
<evidence type="ECO:0000259" key="1">
    <source>
        <dbReference type="Pfam" id="PF04536"/>
    </source>
</evidence>
<dbReference type="STRING" id="1565605.PG1C_06745"/>
<reference evidence="2 3" key="1">
    <citation type="journal article" date="2015" name="Genome Announc.">
        <title>Complete Genome Sequence of a Novel Bacterium within the Family Rhodocyclaceae That Degrades Polycyclic Aromatic Hydrocarbons.</title>
        <authorList>
            <person name="Singleton D.R."/>
            <person name="Dickey A.N."/>
            <person name="Scholl E.H."/>
            <person name="Wright F.A."/>
            <person name="Aitken M.D."/>
        </authorList>
    </citation>
    <scope>NUCLEOTIDE SEQUENCE [LARGE SCALE GENOMIC DNA]</scope>
    <source>
        <strain evidence="3">PG1-Ca6</strain>
    </source>
</reference>
<sequence length="165" mass="18873">MNLQRVFTHLLTPGWFAQRVFRPADLTAIASAVAASEKNHRGELRFVFEGPLPFSALWHDFPVRRRAMQLFAQLGVWDTEENSGILIYVQLIDRKVEILADRGIAQRVPQAQWDALCRGLEAAFGQKDYRRGVLQTITKASELLVQHFPARTENPNELPNRPVRL</sequence>
<dbReference type="Proteomes" id="UP000061603">
    <property type="component" value="Chromosome"/>
</dbReference>